<evidence type="ECO:0000313" key="3">
    <source>
        <dbReference type="EMBL" id="KFI19743.1"/>
    </source>
</evidence>
<accession>A0A0E2Z271</accession>
<evidence type="ECO:0000313" key="4">
    <source>
        <dbReference type="Proteomes" id="UP000028839"/>
    </source>
</evidence>
<comment type="caution">
    <text evidence="3">The sequence shown here is derived from an EMBL/GenBank/DDBJ whole genome shotgun (WGS) entry which is preliminary data.</text>
</comment>
<proteinExistence type="predicted"/>
<feature type="modified residue" description="4-aspartylphosphate" evidence="1">
    <location>
        <position position="55"/>
    </location>
</feature>
<keyword evidence="1" id="KW-0597">Phosphoprotein</keyword>
<gene>
    <name evidence="3" type="ORF">IB75_06935</name>
</gene>
<dbReference type="Gene3D" id="3.40.50.2300">
    <property type="match status" value="1"/>
</dbReference>
<evidence type="ECO:0000256" key="1">
    <source>
        <dbReference type="PROSITE-ProRule" id="PRU00169"/>
    </source>
</evidence>
<dbReference type="InterPro" id="IPR001789">
    <property type="entry name" value="Sig_transdc_resp-reg_receiver"/>
</dbReference>
<dbReference type="SUPFAM" id="SSF52172">
    <property type="entry name" value="CheY-like"/>
    <property type="match status" value="1"/>
</dbReference>
<reference evidence="3 4" key="1">
    <citation type="submission" date="2014-07" db="EMBL/GenBank/DDBJ databases">
        <title>Comparative analysis of Nitrosococcus oceani genome inventories of strains from Pacific and Atlantic gyres.</title>
        <authorList>
            <person name="Lim C.K."/>
            <person name="Wang L."/>
            <person name="Sayavedra-Soto L.A."/>
            <person name="Klotz M.G."/>
        </authorList>
    </citation>
    <scope>NUCLEOTIDE SEQUENCE [LARGE SCALE GENOMIC DNA]</scope>
    <source>
        <strain evidence="3 4">C-27</strain>
    </source>
</reference>
<name>A0A0E2Z271_9GAMM</name>
<organism evidence="3 4">
    <name type="scientific">Nitrosococcus oceani C-27</name>
    <dbReference type="NCBI Taxonomy" id="314279"/>
    <lineage>
        <taxon>Bacteria</taxon>
        <taxon>Pseudomonadati</taxon>
        <taxon>Pseudomonadota</taxon>
        <taxon>Gammaproteobacteria</taxon>
        <taxon>Chromatiales</taxon>
        <taxon>Chromatiaceae</taxon>
        <taxon>Nitrosococcus</taxon>
    </lineage>
</organism>
<protein>
    <submittedName>
        <fullName evidence="3">Response regulator receiver protein</fullName>
    </submittedName>
</protein>
<dbReference type="PROSITE" id="PS50110">
    <property type="entry name" value="RESPONSE_REGULATORY"/>
    <property type="match status" value="1"/>
</dbReference>
<dbReference type="HOGENOM" id="CLU_000445_69_18_6"/>
<dbReference type="GO" id="GO:0000160">
    <property type="term" value="P:phosphorelay signal transduction system"/>
    <property type="evidence" value="ECO:0007669"/>
    <property type="project" value="InterPro"/>
</dbReference>
<dbReference type="EMBL" id="JPGN01000041">
    <property type="protein sequence ID" value="KFI19743.1"/>
    <property type="molecule type" value="Genomic_DNA"/>
</dbReference>
<feature type="domain" description="Response regulatory" evidence="2">
    <location>
        <begin position="5"/>
        <end position="118"/>
    </location>
</feature>
<dbReference type="CDD" id="cd00156">
    <property type="entry name" value="REC"/>
    <property type="match status" value="1"/>
</dbReference>
<dbReference type="AlphaFoldDB" id="A0A0E2Z271"/>
<dbReference type="InterPro" id="IPR011006">
    <property type="entry name" value="CheY-like_superfamily"/>
</dbReference>
<dbReference type="Proteomes" id="UP000028839">
    <property type="component" value="Unassembled WGS sequence"/>
</dbReference>
<dbReference type="OrthoDB" id="6088308at2"/>
<evidence type="ECO:0000259" key="2">
    <source>
        <dbReference type="PROSITE" id="PS50110"/>
    </source>
</evidence>
<dbReference type="Pfam" id="PF00072">
    <property type="entry name" value="Response_reg"/>
    <property type="match status" value="1"/>
</dbReference>
<sequence>MLVPEILLVIRKRGNIRVLRQALEAHKLTCVEVSSKEALEGLLEKPLCPDLALVDVSGFGESIKSMCELLQQKEIPFIVLSAKGELSLSNQALYHGAASILEKPIIKPLLLKLIRRMVHAGAC</sequence>